<dbReference type="CDD" id="cd00198">
    <property type="entry name" value="vWFA"/>
    <property type="match status" value="1"/>
</dbReference>
<dbReference type="eggNOG" id="arCOG02900">
    <property type="taxonomic scope" value="Archaea"/>
</dbReference>
<dbReference type="InterPro" id="IPR036465">
    <property type="entry name" value="vWFA_dom_sf"/>
</dbReference>
<evidence type="ECO:0000313" key="3">
    <source>
        <dbReference type="EMBL" id="ABL79150.1"/>
    </source>
</evidence>
<evidence type="ECO:0000313" key="4">
    <source>
        <dbReference type="Proteomes" id="UP000000641"/>
    </source>
</evidence>
<dbReference type="HOGENOM" id="CLU_867726_0_0_2"/>
<keyword evidence="4" id="KW-1185">Reference proteome</keyword>
<dbReference type="EMBL" id="CP000505">
    <property type="protein sequence ID" value="ABL79150.1"/>
    <property type="molecule type" value="Genomic_DNA"/>
</dbReference>
<evidence type="ECO:0000256" key="1">
    <source>
        <dbReference type="SAM" id="Phobius"/>
    </source>
</evidence>
<dbReference type="EnsemblBacteria" id="ABL79150">
    <property type="protein sequence ID" value="ABL79150"/>
    <property type="gene ID" value="Tpen_1755"/>
</dbReference>
<dbReference type="SMART" id="SM00327">
    <property type="entry name" value="VWA"/>
    <property type="match status" value="1"/>
</dbReference>
<dbReference type="KEGG" id="tpe:Tpen_1755"/>
<name>A1S120_THEPD</name>
<keyword evidence="1" id="KW-0812">Transmembrane</keyword>
<keyword evidence="1" id="KW-1133">Transmembrane helix</keyword>
<dbReference type="GeneID" id="4601953"/>
<dbReference type="PROSITE" id="PS50234">
    <property type="entry name" value="VWFA"/>
    <property type="match status" value="1"/>
</dbReference>
<organism evidence="3 4">
    <name type="scientific">Thermofilum pendens (strain DSM 2475 / Hrk 5)</name>
    <dbReference type="NCBI Taxonomy" id="368408"/>
    <lineage>
        <taxon>Archaea</taxon>
        <taxon>Thermoproteota</taxon>
        <taxon>Thermoprotei</taxon>
        <taxon>Thermofilales</taxon>
        <taxon>Thermofilaceae</taxon>
        <taxon>Thermofilum</taxon>
    </lineage>
</organism>
<accession>A1S120</accession>
<dbReference type="SUPFAM" id="SSF53300">
    <property type="entry name" value="vWA-like"/>
    <property type="match status" value="1"/>
</dbReference>
<dbReference type="RefSeq" id="WP_011753415.1">
    <property type="nucleotide sequence ID" value="NC_008698.1"/>
</dbReference>
<reference evidence="4" key="1">
    <citation type="journal article" date="2008" name="J. Bacteriol.">
        <title>Genome sequence of Thermofilum pendens reveals an exceptional loss of biosynthetic pathways without genome reduction.</title>
        <authorList>
            <person name="Anderson I."/>
            <person name="Rodriguez J."/>
            <person name="Susanti D."/>
            <person name="Porat I."/>
            <person name="Reich C."/>
            <person name="Ulrich L.E."/>
            <person name="Elkins J.G."/>
            <person name="Mavromatis K."/>
            <person name="Lykidis A."/>
            <person name="Kim E."/>
            <person name="Thompson L.S."/>
            <person name="Nolan M."/>
            <person name="Land M."/>
            <person name="Copeland A."/>
            <person name="Lapidus A."/>
            <person name="Lucas S."/>
            <person name="Detter C."/>
            <person name="Zhulin I.B."/>
            <person name="Olsen G.J."/>
            <person name="Whitman W."/>
            <person name="Mukhopadhyay B."/>
            <person name="Bristow J."/>
            <person name="Kyrpides N."/>
        </authorList>
    </citation>
    <scope>NUCLEOTIDE SEQUENCE [LARGE SCALE GENOMIC DNA]</scope>
    <source>
        <strain evidence="4">DSM 2475 / Hrk 5</strain>
    </source>
</reference>
<dbReference type="Gene3D" id="3.40.50.410">
    <property type="entry name" value="von Willebrand factor, type A domain"/>
    <property type="match status" value="1"/>
</dbReference>
<feature type="domain" description="VWFA" evidence="2">
    <location>
        <begin position="91"/>
        <end position="259"/>
    </location>
</feature>
<feature type="transmembrane region" description="Helical" evidence="1">
    <location>
        <begin position="6"/>
        <end position="25"/>
    </location>
</feature>
<dbReference type="Proteomes" id="UP000000641">
    <property type="component" value="Chromosome"/>
</dbReference>
<gene>
    <name evidence="3" type="ordered locus">Tpen_1755</name>
</gene>
<sequence length="305" mass="32600">MYLVFGKAYLLLLAPASLLAIYAVYRRAKRVQEGIRRALPGELPGLTPRLALASAIALLLVLAASEPRVVEVKRVELPLEEAYKLSGVPTLHVVVLDESKSMLSADVYPDRCTLAKRFAEKYIEGLQPSDLVVLVFFSSSSNATGPLPRDNALRALDGYTCRYRYTALGDALVSAYSVLAASGLPGAVVVVSDGGWNYGSDPLQVAQSIRASNYSLVLVRVGGDPRGSLMRDVASKANGKYLELDAFSQDLAPSIASNVSATARYEALRLAGLAYADVTVETPVGREPLLLLAALLAALLFRDGL</sequence>
<dbReference type="InterPro" id="IPR002035">
    <property type="entry name" value="VWF_A"/>
</dbReference>
<protein>
    <submittedName>
        <fullName evidence="3">von Willebrand factor, type A</fullName>
    </submittedName>
</protein>
<evidence type="ECO:0000259" key="2">
    <source>
        <dbReference type="PROSITE" id="PS50234"/>
    </source>
</evidence>
<dbReference type="STRING" id="368408.Tpen_1755"/>
<keyword evidence="1" id="KW-0472">Membrane</keyword>
<dbReference type="Pfam" id="PF00092">
    <property type="entry name" value="VWA"/>
    <property type="match status" value="1"/>
</dbReference>
<dbReference type="AlphaFoldDB" id="A1S120"/>
<proteinExistence type="predicted"/>